<reference evidence="2" key="1">
    <citation type="journal article" date="2023" name="G3 (Bethesda)">
        <title>Whole genome assemblies of Zophobas morio and Tenebrio molitor.</title>
        <authorList>
            <person name="Kaur S."/>
            <person name="Stinson S.A."/>
            <person name="diCenzo G.C."/>
        </authorList>
    </citation>
    <scope>NUCLEOTIDE SEQUENCE</scope>
    <source>
        <strain evidence="2">QUZm001</strain>
    </source>
</reference>
<comment type="caution">
    <text evidence="2">The sequence shown here is derived from an EMBL/GenBank/DDBJ whole genome shotgun (WGS) entry which is preliminary data.</text>
</comment>
<name>A0AA38MTC9_9CUCU</name>
<accession>A0AA38MTC9</accession>
<gene>
    <name evidence="2" type="ORF">Zmor_002116</name>
</gene>
<dbReference type="InterPro" id="IPR035992">
    <property type="entry name" value="Ricin_B-like_lectins"/>
</dbReference>
<evidence type="ECO:0000313" key="2">
    <source>
        <dbReference type="EMBL" id="KAJ3666682.1"/>
    </source>
</evidence>
<sequence>MVKSTNNGMNFDNTIVSGEADVRSRRSIPGYTIVLYDIYKMDDQRFLFNSLPSPPIHFVKMSCIQHNKAFIIRNVKSRLVLDGTVSGTSAQVTIQTYSGSSLQLWKMECIDGGKFIITNVGTGYVLDINGGAAAGNKVITYSQKHGGPNQQWRIESDKTIVSGDTKFVVDIYESRFQAGTPVDVFTKWLTDNQLFELEYV</sequence>
<dbReference type="PROSITE" id="PS50231">
    <property type="entry name" value="RICIN_B_LECTIN"/>
    <property type="match status" value="1"/>
</dbReference>
<dbReference type="SUPFAM" id="SSF50370">
    <property type="entry name" value="Ricin B-like lectins"/>
    <property type="match status" value="1"/>
</dbReference>
<evidence type="ECO:0000313" key="3">
    <source>
        <dbReference type="Proteomes" id="UP001168821"/>
    </source>
</evidence>
<keyword evidence="3" id="KW-1185">Reference proteome</keyword>
<dbReference type="Gene3D" id="2.80.10.50">
    <property type="match status" value="1"/>
</dbReference>
<dbReference type="EMBL" id="JALNTZ010000001">
    <property type="protein sequence ID" value="KAJ3666682.1"/>
    <property type="molecule type" value="Genomic_DNA"/>
</dbReference>
<organism evidence="2 3">
    <name type="scientific">Zophobas morio</name>
    <dbReference type="NCBI Taxonomy" id="2755281"/>
    <lineage>
        <taxon>Eukaryota</taxon>
        <taxon>Metazoa</taxon>
        <taxon>Ecdysozoa</taxon>
        <taxon>Arthropoda</taxon>
        <taxon>Hexapoda</taxon>
        <taxon>Insecta</taxon>
        <taxon>Pterygota</taxon>
        <taxon>Neoptera</taxon>
        <taxon>Endopterygota</taxon>
        <taxon>Coleoptera</taxon>
        <taxon>Polyphaga</taxon>
        <taxon>Cucujiformia</taxon>
        <taxon>Tenebrionidae</taxon>
        <taxon>Zophobas</taxon>
    </lineage>
</organism>
<dbReference type="Pfam" id="PF14200">
    <property type="entry name" value="RicinB_lectin_2"/>
    <property type="match status" value="1"/>
</dbReference>
<dbReference type="SMART" id="SM00458">
    <property type="entry name" value="RICIN"/>
    <property type="match status" value="1"/>
</dbReference>
<dbReference type="InterPro" id="IPR000772">
    <property type="entry name" value="Ricin_B_lectin"/>
</dbReference>
<protein>
    <recommendedName>
        <fullName evidence="1">Ricin B lectin domain-containing protein</fullName>
    </recommendedName>
</protein>
<proteinExistence type="predicted"/>
<dbReference type="Proteomes" id="UP001168821">
    <property type="component" value="Unassembled WGS sequence"/>
</dbReference>
<evidence type="ECO:0000259" key="1">
    <source>
        <dbReference type="SMART" id="SM00458"/>
    </source>
</evidence>
<feature type="domain" description="Ricin B lectin" evidence="1">
    <location>
        <begin position="67"/>
        <end position="198"/>
    </location>
</feature>
<dbReference type="AlphaFoldDB" id="A0AA38MTC9"/>
<dbReference type="CDD" id="cd00161">
    <property type="entry name" value="beta-trefoil_Ricin-like"/>
    <property type="match status" value="1"/>
</dbReference>